<dbReference type="GO" id="GO:1901982">
    <property type="term" value="F:maltose binding"/>
    <property type="evidence" value="ECO:0007669"/>
    <property type="project" value="TreeGrafter"/>
</dbReference>
<sequence>MTRRHLRLAAVAAAGALALTACASNGASTAPAEDGEVSGEVTMWMYPVIKDEAASKEFWAGAEADFEEEHPGVDLTIELQPFAKRDEQISAALAANSGPDLALVTPDMAATYLNVGGVQPVGEAIDDPDVFYPSTIEAGTFDGEVYGVPIFQNIATNVVNTKVFADAGLEIPDTWDDVLEAAPVLAEQGIAVMDYAGTTEQTLNLSFYPFLWQAGGSVFTDDGTDVAFDSKEGVAALEFLVDLQEMGGLPADSATASITIEGSPWAAGKVGIHTNGLPAELAPLRAAVGGEGVEAALPFEDEIRATFGNPGLMALTSINKQQNREAAYAVLEFLSSKEFQTELSVASGNFSSRTDVPAPGEGADYETLEAALEYAIPGEPNPAARQVMAALAPYIQSALRGELSPEEALDQAADEARGILDRN</sequence>
<dbReference type="GO" id="GO:0055052">
    <property type="term" value="C:ATP-binding cassette (ABC) transporter complex, substrate-binding subunit-containing"/>
    <property type="evidence" value="ECO:0007669"/>
    <property type="project" value="TreeGrafter"/>
</dbReference>
<evidence type="ECO:0000256" key="1">
    <source>
        <dbReference type="ARBA" id="ARBA00008520"/>
    </source>
</evidence>
<proteinExistence type="inferred from homology"/>
<dbReference type="PANTHER" id="PTHR30061:SF50">
    <property type="entry name" value="MALTOSE_MALTODEXTRIN-BINDING PERIPLASMIC PROTEIN"/>
    <property type="match status" value="1"/>
</dbReference>
<protein>
    <submittedName>
        <fullName evidence="5">Extracellular solute-binding protein</fullName>
    </submittedName>
</protein>
<feature type="signal peptide" evidence="4">
    <location>
        <begin position="1"/>
        <end position="23"/>
    </location>
</feature>
<dbReference type="GO" id="GO:0015768">
    <property type="term" value="P:maltose transport"/>
    <property type="evidence" value="ECO:0007669"/>
    <property type="project" value="TreeGrafter"/>
</dbReference>
<evidence type="ECO:0000256" key="4">
    <source>
        <dbReference type="SAM" id="SignalP"/>
    </source>
</evidence>
<dbReference type="RefSeq" id="WP_153684710.1">
    <property type="nucleotide sequence ID" value="NZ_WJIF01000005.1"/>
</dbReference>
<dbReference type="GO" id="GO:0042956">
    <property type="term" value="P:maltodextrin transmembrane transport"/>
    <property type="evidence" value="ECO:0007669"/>
    <property type="project" value="TreeGrafter"/>
</dbReference>
<dbReference type="SUPFAM" id="SSF53850">
    <property type="entry name" value="Periplasmic binding protein-like II"/>
    <property type="match status" value="1"/>
</dbReference>
<dbReference type="EMBL" id="WJIF01000005">
    <property type="protein sequence ID" value="MRG60248.1"/>
    <property type="molecule type" value="Genomic_DNA"/>
</dbReference>
<evidence type="ECO:0000256" key="2">
    <source>
        <dbReference type="ARBA" id="ARBA00022448"/>
    </source>
</evidence>
<dbReference type="Gene3D" id="3.40.190.10">
    <property type="entry name" value="Periplasmic binding protein-like II"/>
    <property type="match status" value="1"/>
</dbReference>
<dbReference type="PROSITE" id="PS51257">
    <property type="entry name" value="PROKAR_LIPOPROTEIN"/>
    <property type="match status" value="1"/>
</dbReference>
<accession>A0A6I2FH94</accession>
<evidence type="ECO:0000313" key="5">
    <source>
        <dbReference type="EMBL" id="MRG60248.1"/>
    </source>
</evidence>
<dbReference type="PANTHER" id="PTHR30061">
    <property type="entry name" value="MALTOSE-BINDING PERIPLASMIC PROTEIN"/>
    <property type="match status" value="1"/>
</dbReference>
<comment type="caution">
    <text evidence="5">The sequence shown here is derived from an EMBL/GenBank/DDBJ whole genome shotgun (WGS) entry which is preliminary data.</text>
</comment>
<dbReference type="Proteomes" id="UP000431080">
    <property type="component" value="Unassembled WGS sequence"/>
</dbReference>
<comment type="similarity">
    <text evidence="1">Belongs to the bacterial solute-binding protein 1 family.</text>
</comment>
<organism evidence="5 6">
    <name type="scientific">Agromyces agglutinans</name>
    <dbReference type="NCBI Taxonomy" id="2662258"/>
    <lineage>
        <taxon>Bacteria</taxon>
        <taxon>Bacillati</taxon>
        <taxon>Actinomycetota</taxon>
        <taxon>Actinomycetes</taxon>
        <taxon>Micrococcales</taxon>
        <taxon>Microbacteriaceae</taxon>
        <taxon>Agromyces</taxon>
    </lineage>
</organism>
<reference evidence="5 6" key="1">
    <citation type="submission" date="2019-10" db="EMBL/GenBank/DDBJ databases">
        <authorList>
            <person name="Nie G."/>
            <person name="Ming H."/>
            <person name="Yi B."/>
        </authorList>
    </citation>
    <scope>NUCLEOTIDE SEQUENCE [LARGE SCALE GENOMIC DNA]</scope>
    <source>
        <strain evidence="5 6">CFH 90414</strain>
    </source>
</reference>
<evidence type="ECO:0000313" key="6">
    <source>
        <dbReference type="Proteomes" id="UP000431080"/>
    </source>
</evidence>
<feature type="chain" id="PRO_5038905936" evidence="4">
    <location>
        <begin position="24"/>
        <end position="423"/>
    </location>
</feature>
<gene>
    <name evidence="5" type="ORF">GE115_10265</name>
</gene>
<dbReference type="Pfam" id="PF01547">
    <property type="entry name" value="SBP_bac_1"/>
    <property type="match status" value="1"/>
</dbReference>
<name>A0A6I2FH94_9MICO</name>
<evidence type="ECO:0000256" key="3">
    <source>
        <dbReference type="ARBA" id="ARBA00022729"/>
    </source>
</evidence>
<keyword evidence="6" id="KW-1185">Reference proteome</keyword>
<keyword evidence="3 4" id="KW-0732">Signal</keyword>
<keyword evidence="2" id="KW-0813">Transport</keyword>
<dbReference type="InterPro" id="IPR006059">
    <property type="entry name" value="SBP"/>
</dbReference>
<dbReference type="AlphaFoldDB" id="A0A6I2FH94"/>